<dbReference type="Gene3D" id="3.40.50.300">
    <property type="entry name" value="P-loop containing nucleotide triphosphate hydrolases"/>
    <property type="match status" value="1"/>
</dbReference>
<dbReference type="InterPro" id="IPR042197">
    <property type="entry name" value="Apaf_helical"/>
</dbReference>
<dbReference type="PRINTS" id="PR00364">
    <property type="entry name" value="DISEASERSIST"/>
</dbReference>
<evidence type="ECO:0000259" key="9">
    <source>
        <dbReference type="Pfam" id="PF18052"/>
    </source>
</evidence>
<evidence type="ECO:0000256" key="6">
    <source>
        <dbReference type="ARBA" id="ARBA00023054"/>
    </source>
</evidence>
<dbReference type="Gene3D" id="1.10.10.10">
    <property type="entry name" value="Winged helix-like DNA-binding domain superfamily/Winged helix DNA-binding domain"/>
    <property type="match status" value="1"/>
</dbReference>
<dbReference type="Gene3D" id="3.80.10.10">
    <property type="entry name" value="Ribonuclease Inhibitor"/>
    <property type="match status" value="1"/>
</dbReference>
<proteinExistence type="inferred from homology"/>
<dbReference type="InterPro" id="IPR044974">
    <property type="entry name" value="Disease_R_plants"/>
</dbReference>
<dbReference type="AlphaFoldDB" id="J3N6X7"/>
<feature type="chain" id="PRO_5003775646" description="NB-ARC domain-containing protein" evidence="7">
    <location>
        <begin position="19"/>
        <end position="1011"/>
    </location>
</feature>
<dbReference type="SUPFAM" id="SSF52058">
    <property type="entry name" value="L domain-like"/>
    <property type="match status" value="1"/>
</dbReference>
<dbReference type="HOGENOM" id="CLU_000837_25_4_1"/>
<comment type="similarity">
    <text evidence="1">Belongs to the disease resistance NB-LRR family.</text>
</comment>
<dbReference type="InterPro" id="IPR055414">
    <property type="entry name" value="LRR_R13L4/SHOC2-like"/>
</dbReference>
<dbReference type="InterPro" id="IPR002182">
    <property type="entry name" value="NB-ARC"/>
</dbReference>
<dbReference type="KEGG" id="obr:102719435"/>
<dbReference type="InterPro" id="IPR041118">
    <property type="entry name" value="Rx_N"/>
</dbReference>
<dbReference type="FunFam" id="1.10.10.10:FF:000322">
    <property type="entry name" value="Probable disease resistance protein At1g63360"/>
    <property type="match status" value="1"/>
</dbReference>
<dbReference type="Gene3D" id="1.20.5.4130">
    <property type="match status" value="1"/>
</dbReference>
<evidence type="ECO:0000313" key="13">
    <source>
        <dbReference type="Proteomes" id="UP000006038"/>
    </source>
</evidence>
<evidence type="ECO:0000259" key="8">
    <source>
        <dbReference type="Pfam" id="PF00931"/>
    </source>
</evidence>
<dbReference type="eggNOG" id="KOG4658">
    <property type="taxonomic scope" value="Eukaryota"/>
</dbReference>
<dbReference type="Gene3D" id="1.10.8.430">
    <property type="entry name" value="Helical domain of apoptotic protease-activating factors"/>
    <property type="match status" value="1"/>
</dbReference>
<dbReference type="EnsemblPlants" id="OB11G15630.1">
    <property type="protein sequence ID" value="OB11G15630.1"/>
    <property type="gene ID" value="OB11G15630"/>
</dbReference>
<evidence type="ECO:0008006" key="14">
    <source>
        <dbReference type="Google" id="ProtNLM"/>
    </source>
</evidence>
<evidence type="ECO:0000259" key="11">
    <source>
        <dbReference type="Pfam" id="PF23598"/>
    </source>
</evidence>
<keyword evidence="2" id="KW-0433">Leucine-rich repeat</keyword>
<feature type="signal peptide" evidence="7">
    <location>
        <begin position="1"/>
        <end position="18"/>
    </location>
</feature>
<feature type="domain" description="Disease resistance R13L4/SHOC-2-like LRR" evidence="11">
    <location>
        <begin position="652"/>
        <end position="983"/>
    </location>
</feature>
<dbReference type="GO" id="GO:0043531">
    <property type="term" value="F:ADP binding"/>
    <property type="evidence" value="ECO:0007669"/>
    <property type="project" value="InterPro"/>
</dbReference>
<dbReference type="PANTHER" id="PTHR23155:SF1166">
    <property type="entry name" value="NB-ARC DOMAIN CONTAINING PROTEIN, EXPRESSED"/>
    <property type="match status" value="1"/>
</dbReference>
<dbReference type="Pfam" id="PF00931">
    <property type="entry name" value="NB-ARC"/>
    <property type="match status" value="1"/>
</dbReference>
<dbReference type="SUPFAM" id="SSF52540">
    <property type="entry name" value="P-loop containing nucleoside triphosphate hydrolases"/>
    <property type="match status" value="2"/>
</dbReference>
<reference evidence="12" key="2">
    <citation type="submission" date="2013-04" db="UniProtKB">
        <authorList>
            <consortium name="EnsemblPlants"/>
        </authorList>
    </citation>
    <scope>IDENTIFICATION</scope>
</reference>
<protein>
    <recommendedName>
        <fullName evidence="14">NB-ARC domain-containing protein</fullName>
    </recommendedName>
</protein>
<keyword evidence="3" id="KW-0677">Repeat</keyword>
<dbReference type="FunFam" id="3.40.50.300:FF:001091">
    <property type="entry name" value="Probable disease resistance protein At1g61300"/>
    <property type="match status" value="1"/>
</dbReference>
<sequence length="1011" mass="114229">MAEAALLALAKIASYVACEAAMVAKSKVSNLMEVSYTVQRIRRQFLMMNFFIQKMGASYLSDELLKGWISEVRMLAYHVEDVLDSFSYHSYQFKKDKFLNKIAKGSFYTIVFNELANELIQIEKDIEHVSKLKDMWVHPVTQLVPTEVTISQQQFPRYSFPRLMKDENLFGMENNRQLLKQLLGPEISALTVISVWGMGGMGKTILAINVCECHKEKFNIYVWLTVSQAFSMEALLRKLLLEIRTYQLSTLPDGGSVNQRKRASDDIDNMEVSRLKTNLKDALKKKRFMVVLDDVWDRRAFDEVHDVFPDCKNGSRIVITTRRGDVAALAHHGCQLKLNPLEVKDALLLFCSKAFPNSNDSDCPLKLQELAIDLGKKNKDSSLTKCPPELKGLADDIAKKCKSLTLANCSHIKALACDIVNICEELLEEKLPSERQELANNIVKKCELLPLAKCSLEVQKIAVEIVKKCGGLPLAIVAIGSLLSARMQIEYVWKQIYDQLPCELEKDDQVRGVLTLSYYDLPGELRNCFLYCSMFPEDYLLSREVLVRLWIAEGFVVKKGDSTLEEVAEGYLMELVHRNMLQLVDNDELGRVSTCRMHDILRELALSISKAELFGTANNFSEMAQMSTNVRRLSACQLEQTRHDLSKMQFPHLRTVIALESSVDFVRSILSEPKYLTVLELQGSGINQVPASIGDLFNLRYIGLRNTEVKSLPDSIKKLMNLQTIDAKSTKIEALPSGIVKLYKLRHLLADKLSDETRMEFRYFCGVAAPKGLSRLEELQTLETVEASKELGEQLKKMIQLRNLWIDNIKAEHCAELFASLSKMPLLSSLLLCASDENEKLNIDTLVPTSTILQKLIIRGCTAERTLESQMFRDYGGRLKYLALSRCHLGEDPLEGLASCAPNLTYLSLNKVHSSSAHTLVLPAKSFPVLKTLVLRNMSDVNVLKIGVDALPCIEGLYIVSLSSLKSVPEGIEFLGSLKKLTLLGLHDDFKYDWDMYGMHEKMKHVTDLRV</sequence>
<accession>J3N6X7</accession>
<dbReference type="PANTHER" id="PTHR23155">
    <property type="entry name" value="DISEASE RESISTANCE PROTEIN RP"/>
    <property type="match status" value="1"/>
</dbReference>
<evidence type="ECO:0000256" key="5">
    <source>
        <dbReference type="ARBA" id="ARBA00022821"/>
    </source>
</evidence>
<dbReference type="InterPro" id="IPR032675">
    <property type="entry name" value="LRR_dom_sf"/>
</dbReference>
<dbReference type="OMA" id="KMGASYL"/>
<evidence type="ECO:0000256" key="7">
    <source>
        <dbReference type="SAM" id="SignalP"/>
    </source>
</evidence>
<dbReference type="GO" id="GO:0009626">
    <property type="term" value="P:plant-type hypersensitive response"/>
    <property type="evidence" value="ECO:0007669"/>
    <property type="project" value="UniProtKB-ARBA"/>
</dbReference>
<dbReference type="GeneID" id="102719435"/>
<dbReference type="GO" id="GO:0042742">
    <property type="term" value="P:defense response to bacterium"/>
    <property type="evidence" value="ECO:0007669"/>
    <property type="project" value="UniProtKB-ARBA"/>
</dbReference>
<organism evidence="12">
    <name type="scientific">Oryza brachyantha</name>
    <name type="common">malo sina</name>
    <dbReference type="NCBI Taxonomy" id="4533"/>
    <lineage>
        <taxon>Eukaryota</taxon>
        <taxon>Viridiplantae</taxon>
        <taxon>Streptophyta</taxon>
        <taxon>Embryophyta</taxon>
        <taxon>Tracheophyta</taxon>
        <taxon>Spermatophyta</taxon>
        <taxon>Magnoliopsida</taxon>
        <taxon>Liliopsida</taxon>
        <taxon>Poales</taxon>
        <taxon>Poaceae</taxon>
        <taxon>BOP clade</taxon>
        <taxon>Oryzoideae</taxon>
        <taxon>Oryzeae</taxon>
        <taxon>Oryzinae</taxon>
        <taxon>Oryza</taxon>
    </lineage>
</organism>
<evidence type="ECO:0000256" key="1">
    <source>
        <dbReference type="ARBA" id="ARBA00008894"/>
    </source>
</evidence>
<keyword evidence="7" id="KW-0732">Signal</keyword>
<dbReference type="Proteomes" id="UP000006038">
    <property type="component" value="Chromosome 11"/>
</dbReference>
<keyword evidence="13" id="KW-1185">Reference proteome</keyword>
<dbReference type="GO" id="GO:0002758">
    <property type="term" value="P:innate immune response-activating signaling pathway"/>
    <property type="evidence" value="ECO:0007669"/>
    <property type="project" value="UniProtKB-ARBA"/>
</dbReference>
<evidence type="ECO:0000259" key="10">
    <source>
        <dbReference type="Pfam" id="PF23559"/>
    </source>
</evidence>
<keyword evidence="4" id="KW-0547">Nucleotide-binding</keyword>
<dbReference type="InterPro" id="IPR036388">
    <property type="entry name" value="WH-like_DNA-bd_sf"/>
</dbReference>
<name>J3N6X7_ORYBR</name>
<dbReference type="InterPro" id="IPR027417">
    <property type="entry name" value="P-loop_NTPase"/>
</dbReference>
<dbReference type="Gramene" id="OB11G15630.1">
    <property type="protein sequence ID" value="OB11G15630.1"/>
    <property type="gene ID" value="OB11G15630"/>
</dbReference>
<evidence type="ECO:0000256" key="2">
    <source>
        <dbReference type="ARBA" id="ARBA00022614"/>
    </source>
</evidence>
<gene>
    <name evidence="12" type="primary">LOC102719435</name>
</gene>
<dbReference type="STRING" id="4533.J3N6X7"/>
<keyword evidence="6" id="KW-0175">Coiled coil</keyword>
<dbReference type="Pfam" id="PF23598">
    <property type="entry name" value="LRR_14"/>
    <property type="match status" value="1"/>
</dbReference>
<dbReference type="RefSeq" id="XP_015697516.1">
    <property type="nucleotide sequence ID" value="XM_015842030.2"/>
</dbReference>
<feature type="domain" description="NB-ARC" evidence="8">
    <location>
        <begin position="176"/>
        <end position="358"/>
    </location>
</feature>
<dbReference type="Pfam" id="PF23559">
    <property type="entry name" value="WHD_DRP"/>
    <property type="match status" value="1"/>
</dbReference>
<feature type="domain" description="Disease resistance protein winged helix" evidence="10">
    <location>
        <begin position="534"/>
        <end position="605"/>
    </location>
</feature>
<feature type="domain" description="Disease resistance N-terminal" evidence="9">
    <location>
        <begin position="21"/>
        <end position="95"/>
    </location>
</feature>
<dbReference type="OrthoDB" id="1394818at2759"/>
<evidence type="ECO:0000256" key="3">
    <source>
        <dbReference type="ARBA" id="ARBA00022737"/>
    </source>
</evidence>
<evidence type="ECO:0000313" key="12">
    <source>
        <dbReference type="EnsemblPlants" id="OB11G15630.1"/>
    </source>
</evidence>
<dbReference type="InterPro" id="IPR058922">
    <property type="entry name" value="WHD_DRP"/>
</dbReference>
<evidence type="ECO:0000256" key="4">
    <source>
        <dbReference type="ARBA" id="ARBA00022741"/>
    </source>
</evidence>
<reference evidence="12" key="1">
    <citation type="journal article" date="2013" name="Nat. Commun.">
        <title>Whole-genome sequencing of Oryza brachyantha reveals mechanisms underlying Oryza genome evolution.</title>
        <authorList>
            <person name="Chen J."/>
            <person name="Huang Q."/>
            <person name="Gao D."/>
            <person name="Wang J."/>
            <person name="Lang Y."/>
            <person name="Liu T."/>
            <person name="Li B."/>
            <person name="Bai Z."/>
            <person name="Luis Goicoechea J."/>
            <person name="Liang C."/>
            <person name="Chen C."/>
            <person name="Zhang W."/>
            <person name="Sun S."/>
            <person name="Liao Y."/>
            <person name="Zhang X."/>
            <person name="Yang L."/>
            <person name="Song C."/>
            <person name="Wang M."/>
            <person name="Shi J."/>
            <person name="Liu G."/>
            <person name="Liu J."/>
            <person name="Zhou H."/>
            <person name="Zhou W."/>
            <person name="Yu Q."/>
            <person name="An N."/>
            <person name="Chen Y."/>
            <person name="Cai Q."/>
            <person name="Wang B."/>
            <person name="Liu B."/>
            <person name="Min J."/>
            <person name="Huang Y."/>
            <person name="Wu H."/>
            <person name="Li Z."/>
            <person name="Zhang Y."/>
            <person name="Yin Y."/>
            <person name="Song W."/>
            <person name="Jiang J."/>
            <person name="Jackson S.A."/>
            <person name="Wing R.A."/>
            <person name="Wang J."/>
            <person name="Chen M."/>
        </authorList>
    </citation>
    <scope>NUCLEOTIDE SEQUENCE [LARGE SCALE GENOMIC DNA]</scope>
    <source>
        <strain evidence="12">cv. IRGC 101232</strain>
    </source>
</reference>
<keyword evidence="5" id="KW-0611">Plant defense</keyword>
<dbReference type="Pfam" id="PF18052">
    <property type="entry name" value="Rx_N"/>
    <property type="match status" value="1"/>
</dbReference>